<protein>
    <submittedName>
        <fullName evidence="3">Uncharacterized protein LOC114244391 isoform X1</fullName>
    </submittedName>
</protein>
<keyword evidence="1" id="KW-0472">Membrane</keyword>
<gene>
    <name evidence="3" type="primary">LOC114244391</name>
</gene>
<dbReference type="AlphaFoldDB" id="A0A6J2JUU6"/>
<proteinExistence type="predicted"/>
<feature type="transmembrane region" description="Helical" evidence="1">
    <location>
        <begin position="143"/>
        <end position="165"/>
    </location>
</feature>
<dbReference type="OrthoDB" id="7461624at2759"/>
<evidence type="ECO:0000313" key="3">
    <source>
        <dbReference type="RefSeq" id="XP_028031984.1"/>
    </source>
</evidence>
<dbReference type="Proteomes" id="UP000504629">
    <property type="component" value="Unplaced"/>
</dbReference>
<keyword evidence="2" id="KW-1185">Reference proteome</keyword>
<evidence type="ECO:0000256" key="1">
    <source>
        <dbReference type="SAM" id="Phobius"/>
    </source>
</evidence>
<dbReference type="RefSeq" id="XP_028031984.1">
    <property type="nucleotide sequence ID" value="XM_028176183.1"/>
</dbReference>
<dbReference type="KEGG" id="bman:114244391"/>
<organism evidence="2 3">
    <name type="scientific">Bombyx mandarina</name>
    <name type="common">Wild silk moth</name>
    <name type="synonym">Wild silkworm</name>
    <dbReference type="NCBI Taxonomy" id="7092"/>
    <lineage>
        <taxon>Eukaryota</taxon>
        <taxon>Metazoa</taxon>
        <taxon>Ecdysozoa</taxon>
        <taxon>Arthropoda</taxon>
        <taxon>Hexapoda</taxon>
        <taxon>Insecta</taxon>
        <taxon>Pterygota</taxon>
        <taxon>Neoptera</taxon>
        <taxon>Endopterygota</taxon>
        <taxon>Lepidoptera</taxon>
        <taxon>Glossata</taxon>
        <taxon>Ditrysia</taxon>
        <taxon>Bombycoidea</taxon>
        <taxon>Bombycidae</taxon>
        <taxon>Bombycinae</taxon>
        <taxon>Bombyx</taxon>
    </lineage>
</organism>
<evidence type="ECO:0000313" key="2">
    <source>
        <dbReference type="Proteomes" id="UP000504629"/>
    </source>
</evidence>
<accession>A0A6J2JUU6</accession>
<keyword evidence="1" id="KW-0812">Transmembrane</keyword>
<keyword evidence="1" id="KW-1133">Transmembrane helix</keyword>
<dbReference type="GeneID" id="114244391"/>
<name>A0A6J2JUU6_BOMMA</name>
<feature type="transmembrane region" description="Helical" evidence="1">
    <location>
        <begin position="39"/>
        <end position="61"/>
    </location>
</feature>
<reference evidence="3" key="1">
    <citation type="submission" date="2025-08" db="UniProtKB">
        <authorList>
            <consortium name="RefSeq"/>
        </authorList>
    </citation>
    <scope>IDENTIFICATION</scope>
    <source>
        <tissue evidence="3">Silk gland</tissue>
    </source>
</reference>
<feature type="transmembrane region" description="Helical" evidence="1">
    <location>
        <begin position="109"/>
        <end position="131"/>
    </location>
</feature>
<sequence length="194" mass="22457">MENVSRYELLRNKFRCECPYLQKCCCCIPLRMGLLFCGYLKLVSAVVLIGTAFMPLAWMVVMLKMENGFDVVTLLIVILSISVLVTDLVFSIVFIVSAHKKSRKAMQAYYYYMIGLLVALTILFVLFIILFMVSLNHWYDNDLIISTSVVYILDTSLHCYLIILVRSGVYKFENDFNFRYIRNIDVDPVCVMES</sequence>
<feature type="transmembrane region" description="Helical" evidence="1">
    <location>
        <begin position="73"/>
        <end position="97"/>
    </location>
</feature>